<feature type="transmembrane region" description="Helical" evidence="9">
    <location>
        <begin position="170"/>
        <end position="189"/>
    </location>
</feature>
<sequence>MSGASTTQAISRSFGELDWPARIAGLVGALSLIAAFAAFIVEPGAVVFPALVFVAVALYGWFAHQAETARSLTFLATASTLVILGVITVYLFVKAVPILRQMGASLLTSAVWDVHGGRYGLVTMMWGTLVTTIIATLVSAPLGVAGAVFISEIAPKSVREAVKPAIELLAGIPSIVYGYIGFVVINSYMMDLFRLPTNGSLFIVGLVIGVMALPTVVSVSEDALNAVPNAMKDGSVALGSTDWQTTKSVSVPAAISGISAAVILGVGRALGETMAATVILANVTQLPEPLYDVFGNTITLTSAIASQYGVAAGRPTQLSALFAAGVVLFVVVLALSVVSQTIERRMQQTLGGDQ</sequence>
<feature type="transmembrane region" description="Helical" evidence="9">
    <location>
        <begin position="201"/>
        <end position="219"/>
    </location>
</feature>
<dbReference type="InterPro" id="IPR000515">
    <property type="entry name" value="MetI-like"/>
</dbReference>
<evidence type="ECO:0000256" key="5">
    <source>
        <dbReference type="ARBA" id="ARBA00022592"/>
    </source>
</evidence>
<feature type="transmembrane region" description="Helical" evidence="9">
    <location>
        <begin position="21"/>
        <end position="40"/>
    </location>
</feature>
<dbReference type="AlphaFoldDB" id="A0A830G1J8"/>
<dbReference type="Gene3D" id="1.10.3720.10">
    <property type="entry name" value="MetI-like"/>
    <property type="match status" value="1"/>
</dbReference>
<feature type="transmembrane region" description="Helical" evidence="9">
    <location>
        <begin position="126"/>
        <end position="150"/>
    </location>
</feature>
<keyword evidence="4 10" id="KW-1003">Cell membrane</keyword>
<feature type="transmembrane region" description="Helical" evidence="9">
    <location>
        <begin position="318"/>
        <end position="338"/>
    </location>
</feature>
<evidence type="ECO:0000313" key="12">
    <source>
        <dbReference type="EMBL" id="GGM70983.1"/>
    </source>
</evidence>
<dbReference type="GO" id="GO:0005315">
    <property type="term" value="F:phosphate transmembrane transporter activity"/>
    <property type="evidence" value="ECO:0007669"/>
    <property type="project" value="InterPro"/>
</dbReference>
<evidence type="ECO:0000256" key="3">
    <source>
        <dbReference type="ARBA" id="ARBA00022448"/>
    </source>
</evidence>
<evidence type="ECO:0000313" key="13">
    <source>
        <dbReference type="EMBL" id="MBP1955281.1"/>
    </source>
</evidence>
<evidence type="ECO:0000256" key="9">
    <source>
        <dbReference type="RuleBase" id="RU363032"/>
    </source>
</evidence>
<dbReference type="PROSITE" id="PS50928">
    <property type="entry name" value="ABC_TM1"/>
    <property type="match status" value="1"/>
</dbReference>
<evidence type="ECO:0000259" key="11">
    <source>
        <dbReference type="PROSITE" id="PS50928"/>
    </source>
</evidence>
<dbReference type="Proteomes" id="UP000614609">
    <property type="component" value="Unassembled WGS sequence"/>
</dbReference>
<reference evidence="12" key="2">
    <citation type="submission" date="2020-09" db="EMBL/GenBank/DDBJ databases">
        <authorList>
            <person name="Sun Q."/>
            <person name="Ohkuma M."/>
        </authorList>
    </citation>
    <scope>NUCLEOTIDE SEQUENCE</scope>
    <source>
        <strain evidence="12">JCM 16108</strain>
    </source>
</reference>
<dbReference type="EMBL" id="JAGGKO010000004">
    <property type="protein sequence ID" value="MBP1955281.1"/>
    <property type="molecule type" value="Genomic_DNA"/>
</dbReference>
<dbReference type="InterPro" id="IPR051124">
    <property type="entry name" value="Phosphate_Transport_Permease"/>
</dbReference>
<feature type="transmembrane region" description="Helical" evidence="9">
    <location>
        <begin position="46"/>
        <end position="62"/>
    </location>
</feature>
<keyword evidence="14" id="KW-1185">Reference proteome</keyword>
<comment type="caution">
    <text evidence="12">The sequence shown here is derived from an EMBL/GenBank/DDBJ whole genome shotgun (WGS) entry which is preliminary data.</text>
</comment>
<keyword evidence="7 9" id="KW-1133">Transmembrane helix</keyword>
<keyword evidence="3 9" id="KW-0813">Transport</keyword>
<dbReference type="NCBIfam" id="TIGR02138">
    <property type="entry name" value="phosphate_pstC"/>
    <property type="match status" value="1"/>
</dbReference>
<dbReference type="OrthoDB" id="301029at2157"/>
<evidence type="ECO:0000256" key="6">
    <source>
        <dbReference type="ARBA" id="ARBA00022692"/>
    </source>
</evidence>
<organism evidence="12 14">
    <name type="scientific">Halarchaeum rubridurum</name>
    <dbReference type="NCBI Taxonomy" id="489911"/>
    <lineage>
        <taxon>Archaea</taxon>
        <taxon>Methanobacteriati</taxon>
        <taxon>Methanobacteriota</taxon>
        <taxon>Stenosarchaea group</taxon>
        <taxon>Halobacteria</taxon>
        <taxon>Halobacteriales</taxon>
        <taxon>Halobacteriaceae</taxon>
    </lineage>
</organism>
<comment type="similarity">
    <text evidence="2 10">Belongs to the binding-protein-dependent transport system permease family. CysTW subfamily.</text>
</comment>
<gene>
    <name evidence="12" type="ORF">GCM10009017_21370</name>
    <name evidence="13" type="ORF">J2752_002204</name>
</gene>
<name>A0A830G1J8_9EURY</name>
<dbReference type="EMBL" id="BMOO01000005">
    <property type="protein sequence ID" value="GGM70983.1"/>
    <property type="molecule type" value="Genomic_DNA"/>
</dbReference>
<dbReference type="RefSeq" id="WP_188872602.1">
    <property type="nucleotide sequence ID" value="NZ_BMOO01000005.1"/>
</dbReference>
<dbReference type="CDD" id="cd06261">
    <property type="entry name" value="TM_PBP2"/>
    <property type="match status" value="1"/>
</dbReference>
<evidence type="ECO:0000256" key="1">
    <source>
        <dbReference type="ARBA" id="ARBA00004651"/>
    </source>
</evidence>
<evidence type="ECO:0000256" key="2">
    <source>
        <dbReference type="ARBA" id="ARBA00007069"/>
    </source>
</evidence>
<dbReference type="Pfam" id="PF00528">
    <property type="entry name" value="BPD_transp_1"/>
    <property type="match status" value="1"/>
</dbReference>
<dbReference type="PANTHER" id="PTHR30425:SF1">
    <property type="entry name" value="PHOSPHATE TRANSPORT SYSTEM PERMEASE PROTEIN PSTC"/>
    <property type="match status" value="1"/>
</dbReference>
<evidence type="ECO:0000256" key="4">
    <source>
        <dbReference type="ARBA" id="ARBA00022475"/>
    </source>
</evidence>
<evidence type="ECO:0000256" key="7">
    <source>
        <dbReference type="ARBA" id="ARBA00022989"/>
    </source>
</evidence>
<accession>A0A830G1J8</accession>
<evidence type="ECO:0000256" key="8">
    <source>
        <dbReference type="ARBA" id="ARBA00023136"/>
    </source>
</evidence>
<proteinExistence type="inferred from homology"/>
<dbReference type="GO" id="GO:0006817">
    <property type="term" value="P:phosphate ion transport"/>
    <property type="evidence" value="ECO:0007669"/>
    <property type="project" value="UniProtKB-KW"/>
</dbReference>
<reference evidence="12" key="1">
    <citation type="journal article" date="2014" name="Int. J. Syst. Evol. Microbiol.">
        <title>Complete genome sequence of Corynebacterium casei LMG S-19264T (=DSM 44701T), isolated from a smear-ripened cheese.</title>
        <authorList>
            <consortium name="US DOE Joint Genome Institute (JGI-PGF)"/>
            <person name="Walter F."/>
            <person name="Albersmeier A."/>
            <person name="Kalinowski J."/>
            <person name="Ruckert C."/>
        </authorList>
    </citation>
    <scope>NUCLEOTIDE SEQUENCE</scope>
    <source>
        <strain evidence="12">JCM 16108</strain>
    </source>
</reference>
<comment type="function">
    <text evidence="10">Part of the binding-protein-dependent transport system for phosphate; probably responsible for the translocation of the substrate across the membrane.</text>
</comment>
<keyword evidence="8 9" id="KW-0472">Membrane</keyword>
<feature type="domain" description="ABC transmembrane type-1" evidence="11">
    <location>
        <begin position="125"/>
        <end position="339"/>
    </location>
</feature>
<evidence type="ECO:0000313" key="14">
    <source>
        <dbReference type="Proteomes" id="UP000614609"/>
    </source>
</evidence>
<feature type="transmembrane region" description="Helical" evidence="9">
    <location>
        <begin position="74"/>
        <end position="92"/>
    </location>
</feature>
<reference evidence="13" key="3">
    <citation type="submission" date="2021-03" db="EMBL/GenBank/DDBJ databases">
        <title>Genomic Encyclopedia of Type Strains, Phase IV (KMG-IV): sequencing the most valuable type-strain genomes for metagenomic binning, comparative biology and taxonomic classification.</title>
        <authorList>
            <person name="Goeker M."/>
        </authorList>
    </citation>
    <scope>NUCLEOTIDE SEQUENCE</scope>
    <source>
        <strain evidence="13">DSM 22443</strain>
    </source>
</reference>
<dbReference type="InterPro" id="IPR011864">
    <property type="entry name" value="Phosphate_PstC"/>
</dbReference>
<comment type="subcellular location">
    <subcellularLocation>
        <location evidence="1 9">Cell membrane</location>
        <topology evidence="1 9">Multi-pass membrane protein</topology>
    </subcellularLocation>
</comment>
<evidence type="ECO:0000256" key="10">
    <source>
        <dbReference type="RuleBase" id="RU363054"/>
    </source>
</evidence>
<dbReference type="Proteomes" id="UP000765891">
    <property type="component" value="Unassembled WGS sequence"/>
</dbReference>
<keyword evidence="6 9" id="KW-0812">Transmembrane</keyword>
<dbReference type="PANTHER" id="PTHR30425">
    <property type="entry name" value="PHOSPHATE TRANSPORT SYSTEM PERMEASE PROTEIN PST"/>
    <property type="match status" value="1"/>
</dbReference>
<dbReference type="InterPro" id="IPR035906">
    <property type="entry name" value="MetI-like_sf"/>
</dbReference>
<dbReference type="SUPFAM" id="SSF161098">
    <property type="entry name" value="MetI-like"/>
    <property type="match status" value="1"/>
</dbReference>
<keyword evidence="5 10" id="KW-0592">Phosphate transport</keyword>
<protein>
    <recommendedName>
        <fullName evidence="10">Phosphate transport system permease protein</fullName>
    </recommendedName>
</protein>
<dbReference type="GO" id="GO:0005886">
    <property type="term" value="C:plasma membrane"/>
    <property type="evidence" value="ECO:0007669"/>
    <property type="project" value="UniProtKB-SubCell"/>
</dbReference>